<dbReference type="Pfam" id="PF13545">
    <property type="entry name" value="HTH_Crp_2"/>
    <property type="match status" value="1"/>
</dbReference>
<sequence>MQSLLQERFPQFEKKLLDEMMDHASFHTYEPGDQLMRTGQYFRSTMLVLDGTVKVYREDDEGHEFLMYYLQPGQACALSMICATRQQTSQVMAKAETPVQVVSFPLEFMDQWMQLYKSWYYFVLESYRGRFEELLQTIDHVVFRKMDERLLFYLSRYQSTQNTNIISVNHTEIAQELNSSREVISRLMKKLAERGMIRQLKNQQIEIIDLTL</sequence>
<keyword evidence="2" id="KW-0238">DNA-binding</keyword>
<organism evidence="6 7">
    <name type="scientific">Chitinophaga caeni</name>
    <dbReference type="NCBI Taxonomy" id="2029983"/>
    <lineage>
        <taxon>Bacteria</taxon>
        <taxon>Pseudomonadati</taxon>
        <taxon>Bacteroidota</taxon>
        <taxon>Chitinophagia</taxon>
        <taxon>Chitinophagales</taxon>
        <taxon>Chitinophagaceae</taxon>
        <taxon>Chitinophaga</taxon>
    </lineage>
</organism>
<dbReference type="KEGG" id="cbae:COR50_11460"/>
<accession>A0A291QUY4</accession>
<name>A0A291QUY4_9BACT</name>
<dbReference type="OrthoDB" id="9776746at2"/>
<evidence type="ECO:0000256" key="1">
    <source>
        <dbReference type="ARBA" id="ARBA00023015"/>
    </source>
</evidence>
<evidence type="ECO:0000259" key="5">
    <source>
        <dbReference type="PROSITE" id="PS51063"/>
    </source>
</evidence>
<dbReference type="SUPFAM" id="SSF51206">
    <property type="entry name" value="cAMP-binding domain-like"/>
    <property type="match status" value="1"/>
</dbReference>
<keyword evidence="1" id="KW-0805">Transcription regulation</keyword>
<dbReference type="AlphaFoldDB" id="A0A291QUY4"/>
<dbReference type="GO" id="GO:0005829">
    <property type="term" value="C:cytosol"/>
    <property type="evidence" value="ECO:0007669"/>
    <property type="project" value="TreeGrafter"/>
</dbReference>
<dbReference type="SUPFAM" id="SSF46785">
    <property type="entry name" value="Winged helix' DNA-binding domain"/>
    <property type="match status" value="1"/>
</dbReference>
<dbReference type="InterPro" id="IPR018490">
    <property type="entry name" value="cNMP-bd_dom_sf"/>
</dbReference>
<evidence type="ECO:0000259" key="4">
    <source>
        <dbReference type="PROSITE" id="PS50042"/>
    </source>
</evidence>
<evidence type="ECO:0000256" key="3">
    <source>
        <dbReference type="ARBA" id="ARBA00023163"/>
    </source>
</evidence>
<dbReference type="InterPro" id="IPR036388">
    <property type="entry name" value="WH-like_DNA-bd_sf"/>
</dbReference>
<dbReference type="PROSITE" id="PS51063">
    <property type="entry name" value="HTH_CRP_2"/>
    <property type="match status" value="1"/>
</dbReference>
<reference evidence="6 7" key="1">
    <citation type="submission" date="2017-10" db="EMBL/GenBank/DDBJ databases">
        <title>Paenichitinophaga pekingensis gen. nov., sp. nov., isolated from activated sludge.</title>
        <authorList>
            <person name="Jin D."/>
            <person name="Kong X."/>
            <person name="Deng Y."/>
            <person name="Bai Z."/>
        </authorList>
    </citation>
    <scope>NUCLEOTIDE SEQUENCE [LARGE SCALE GENOMIC DNA]</scope>
    <source>
        <strain evidence="6 7">13</strain>
    </source>
</reference>
<dbReference type="PROSITE" id="PS50042">
    <property type="entry name" value="CNMP_BINDING_3"/>
    <property type="match status" value="1"/>
</dbReference>
<dbReference type="Pfam" id="PF00027">
    <property type="entry name" value="cNMP_binding"/>
    <property type="match status" value="1"/>
</dbReference>
<dbReference type="InterPro" id="IPR014710">
    <property type="entry name" value="RmlC-like_jellyroll"/>
</dbReference>
<feature type="domain" description="HTH crp-type" evidence="5">
    <location>
        <begin position="144"/>
        <end position="211"/>
    </location>
</feature>
<dbReference type="InterPro" id="IPR036390">
    <property type="entry name" value="WH_DNA-bd_sf"/>
</dbReference>
<evidence type="ECO:0000313" key="6">
    <source>
        <dbReference type="EMBL" id="ATL47731.1"/>
    </source>
</evidence>
<gene>
    <name evidence="6" type="ORF">COR50_11460</name>
</gene>
<dbReference type="Gene3D" id="1.10.10.10">
    <property type="entry name" value="Winged helix-like DNA-binding domain superfamily/Winged helix DNA-binding domain"/>
    <property type="match status" value="1"/>
</dbReference>
<dbReference type="PANTHER" id="PTHR24567:SF26">
    <property type="entry name" value="REGULATORY PROTEIN YEIL"/>
    <property type="match status" value="1"/>
</dbReference>
<dbReference type="RefSeq" id="WP_098194108.1">
    <property type="nucleotide sequence ID" value="NZ_CP023777.1"/>
</dbReference>
<feature type="domain" description="Cyclic nucleotide-binding" evidence="4">
    <location>
        <begin position="8"/>
        <end position="103"/>
    </location>
</feature>
<dbReference type="SMART" id="SM00419">
    <property type="entry name" value="HTH_CRP"/>
    <property type="match status" value="1"/>
</dbReference>
<dbReference type="InterPro" id="IPR000595">
    <property type="entry name" value="cNMP-bd_dom"/>
</dbReference>
<dbReference type="GO" id="GO:0003700">
    <property type="term" value="F:DNA-binding transcription factor activity"/>
    <property type="evidence" value="ECO:0007669"/>
    <property type="project" value="TreeGrafter"/>
</dbReference>
<protein>
    <submittedName>
        <fullName evidence="6">Crp/Fnr family transcriptional regulator</fullName>
    </submittedName>
</protein>
<dbReference type="Gene3D" id="2.60.120.10">
    <property type="entry name" value="Jelly Rolls"/>
    <property type="match status" value="1"/>
</dbReference>
<dbReference type="InterPro" id="IPR050397">
    <property type="entry name" value="Env_Response_Regulators"/>
</dbReference>
<keyword evidence="7" id="KW-1185">Reference proteome</keyword>
<dbReference type="InterPro" id="IPR012318">
    <property type="entry name" value="HTH_CRP"/>
</dbReference>
<dbReference type="GO" id="GO:0003677">
    <property type="term" value="F:DNA binding"/>
    <property type="evidence" value="ECO:0007669"/>
    <property type="project" value="UniProtKB-KW"/>
</dbReference>
<dbReference type="PANTHER" id="PTHR24567">
    <property type="entry name" value="CRP FAMILY TRANSCRIPTIONAL REGULATORY PROTEIN"/>
    <property type="match status" value="1"/>
</dbReference>
<evidence type="ECO:0000256" key="2">
    <source>
        <dbReference type="ARBA" id="ARBA00023125"/>
    </source>
</evidence>
<evidence type="ECO:0000313" key="7">
    <source>
        <dbReference type="Proteomes" id="UP000220133"/>
    </source>
</evidence>
<dbReference type="EMBL" id="CP023777">
    <property type="protein sequence ID" value="ATL47731.1"/>
    <property type="molecule type" value="Genomic_DNA"/>
</dbReference>
<keyword evidence="3" id="KW-0804">Transcription</keyword>
<dbReference type="Proteomes" id="UP000220133">
    <property type="component" value="Chromosome"/>
</dbReference>
<dbReference type="CDD" id="cd00038">
    <property type="entry name" value="CAP_ED"/>
    <property type="match status" value="1"/>
</dbReference>
<proteinExistence type="predicted"/>